<name>A0A7L5BSK8_9RHOB</name>
<keyword evidence="2" id="KW-0809">Transit peptide</keyword>
<reference evidence="4 5" key="1">
    <citation type="submission" date="2020-02" db="EMBL/GenBank/DDBJ databases">
        <title>complete genome sequence of Rhodobacteraceae bacterium.</title>
        <authorList>
            <person name="Park J."/>
            <person name="Kim Y.-S."/>
            <person name="Kim K.-H."/>
        </authorList>
    </citation>
    <scope>NUCLEOTIDE SEQUENCE [LARGE SCALE GENOMIC DNA]</scope>
    <source>
        <strain evidence="4 5">RR4-56</strain>
    </source>
</reference>
<dbReference type="SUPFAM" id="SSF160909">
    <property type="entry name" value="ATP12-like"/>
    <property type="match status" value="1"/>
</dbReference>
<accession>A0A7L5BSK8</accession>
<dbReference type="InterPro" id="IPR023335">
    <property type="entry name" value="ATP12_ortho_dom_sf"/>
</dbReference>
<dbReference type="RefSeq" id="WP_165094647.1">
    <property type="nucleotide sequence ID" value="NZ_CP049056.1"/>
</dbReference>
<sequence>MKRFYKTAEAVETPAGWTVTLDERPIRTPAKAVFVTPGRALAAAAAEEWAAQETQVKPAEMPITRAVNTAIDRTAPEHEAVVEIVAAYGGTDLVSYRANAPAALRARQEAAWDPLVSWVEAAHGARLVVTTGVMHALQPEEGQRRLKAAVAAHDAFRLTALYDLAALSGSLVIALAVAARRLEAEEGWRLSRVDESWQEEFWGVDAEAAAMAAKKKRDFKAAALFLDLLEKD</sequence>
<evidence type="ECO:0000313" key="5">
    <source>
        <dbReference type="Proteomes" id="UP000503336"/>
    </source>
</evidence>
<dbReference type="Gene3D" id="3.30.2180.10">
    <property type="entry name" value="ATP12-like"/>
    <property type="match status" value="1"/>
</dbReference>
<keyword evidence="5" id="KW-1185">Reference proteome</keyword>
<dbReference type="Gene3D" id="1.10.3580.10">
    <property type="entry name" value="ATP12 ATPase"/>
    <property type="match status" value="1"/>
</dbReference>
<evidence type="ECO:0000256" key="1">
    <source>
        <dbReference type="ARBA" id="ARBA00008231"/>
    </source>
</evidence>
<dbReference type="InterPro" id="IPR042272">
    <property type="entry name" value="ATP12_ATP_synth-F1-assembly_N"/>
</dbReference>
<evidence type="ECO:0000256" key="3">
    <source>
        <dbReference type="ARBA" id="ARBA00023186"/>
    </source>
</evidence>
<evidence type="ECO:0000256" key="2">
    <source>
        <dbReference type="ARBA" id="ARBA00022946"/>
    </source>
</evidence>
<dbReference type="KEGG" id="hdh:G5B40_02650"/>
<evidence type="ECO:0000313" key="4">
    <source>
        <dbReference type="EMBL" id="QIE54430.1"/>
    </source>
</evidence>
<keyword evidence="3" id="KW-0143">Chaperone</keyword>
<dbReference type="Pfam" id="PF07542">
    <property type="entry name" value="ATP12"/>
    <property type="match status" value="1"/>
</dbReference>
<protein>
    <submittedName>
        <fullName evidence="4">ATPase</fullName>
    </submittedName>
</protein>
<dbReference type="EMBL" id="CP049056">
    <property type="protein sequence ID" value="QIE54430.1"/>
    <property type="molecule type" value="Genomic_DNA"/>
</dbReference>
<comment type="similarity">
    <text evidence="1">Belongs to the ATP12 family.</text>
</comment>
<dbReference type="AlphaFoldDB" id="A0A7L5BSK8"/>
<organism evidence="4 5">
    <name type="scientific">Pikeienuella piscinae</name>
    <dbReference type="NCBI Taxonomy" id="2748098"/>
    <lineage>
        <taxon>Bacteria</taxon>
        <taxon>Pseudomonadati</taxon>
        <taxon>Pseudomonadota</taxon>
        <taxon>Alphaproteobacteria</taxon>
        <taxon>Rhodobacterales</taxon>
        <taxon>Paracoccaceae</taxon>
        <taxon>Pikeienuella</taxon>
    </lineage>
</organism>
<gene>
    <name evidence="4" type="ORF">G5B40_02650</name>
</gene>
<dbReference type="PANTHER" id="PTHR21013:SF10">
    <property type="entry name" value="ATP SYNTHASE MITOCHONDRIAL F1 COMPLEX ASSEMBLY FACTOR 2"/>
    <property type="match status" value="1"/>
</dbReference>
<dbReference type="PANTHER" id="PTHR21013">
    <property type="entry name" value="ATP SYNTHASE MITOCHONDRIAL F1 COMPLEX ASSEMBLY FACTOR 2/ATP12 PROTEIN, MITOCHONDRIAL PRECURSOR"/>
    <property type="match status" value="1"/>
</dbReference>
<dbReference type="Proteomes" id="UP000503336">
    <property type="component" value="Chromosome"/>
</dbReference>
<dbReference type="InterPro" id="IPR011419">
    <property type="entry name" value="ATP12_ATP_synth-F1-assembly"/>
</dbReference>
<dbReference type="GO" id="GO:0043461">
    <property type="term" value="P:proton-transporting ATP synthase complex assembly"/>
    <property type="evidence" value="ECO:0007669"/>
    <property type="project" value="InterPro"/>
</dbReference>
<proteinExistence type="inferred from homology"/>